<proteinExistence type="inferred from homology"/>
<organism evidence="10 11">
    <name type="scientific">Eiseniibacteriota bacterium</name>
    <dbReference type="NCBI Taxonomy" id="2212470"/>
    <lineage>
        <taxon>Bacteria</taxon>
        <taxon>Candidatus Eiseniibacteriota</taxon>
    </lineage>
</organism>
<keyword evidence="6 8" id="KW-1133">Transmembrane helix</keyword>
<feature type="transmembrane region" description="Helical" evidence="8">
    <location>
        <begin position="44"/>
        <end position="64"/>
    </location>
</feature>
<name>A0A538SMA7_UNCEI</name>
<evidence type="ECO:0000256" key="7">
    <source>
        <dbReference type="ARBA" id="ARBA00023136"/>
    </source>
</evidence>
<dbReference type="GO" id="GO:0005886">
    <property type="term" value="C:plasma membrane"/>
    <property type="evidence" value="ECO:0007669"/>
    <property type="project" value="UniProtKB-SubCell"/>
</dbReference>
<dbReference type="Proteomes" id="UP000319829">
    <property type="component" value="Unassembled WGS sequence"/>
</dbReference>
<dbReference type="AlphaFoldDB" id="A0A538SMA7"/>
<keyword evidence="2 8" id="KW-0474">Menaquinone biosynthesis</keyword>
<evidence type="ECO:0000256" key="6">
    <source>
        <dbReference type="ARBA" id="ARBA00022989"/>
    </source>
</evidence>
<feature type="transmembrane region" description="Helical" evidence="8">
    <location>
        <begin position="274"/>
        <end position="298"/>
    </location>
</feature>
<dbReference type="GO" id="GO:0046428">
    <property type="term" value="F:1,4-dihydroxy-2-naphthoate polyprenyltransferase activity"/>
    <property type="evidence" value="ECO:0007669"/>
    <property type="project" value="UniProtKB-UniRule"/>
</dbReference>
<gene>
    <name evidence="8" type="primary">menA</name>
    <name evidence="10" type="ORF">E6K74_12000</name>
</gene>
<dbReference type="NCBIfam" id="TIGR00751">
    <property type="entry name" value="menA"/>
    <property type="match status" value="1"/>
</dbReference>
<dbReference type="HAMAP" id="MF_01937">
    <property type="entry name" value="MenA_1"/>
    <property type="match status" value="1"/>
</dbReference>
<comment type="similarity">
    <text evidence="8">Belongs to the MenA family. Type 1 subfamily.</text>
</comment>
<keyword evidence="7 8" id="KW-0472">Membrane</keyword>
<evidence type="ECO:0000256" key="4">
    <source>
        <dbReference type="ARBA" id="ARBA00022679"/>
    </source>
</evidence>
<comment type="subcellular location">
    <subcellularLocation>
        <location evidence="8">Cell membrane</location>
        <topology evidence="8">Multi-pass membrane protein</topology>
    </subcellularLocation>
    <subcellularLocation>
        <location evidence="1">Membrane</location>
        <topology evidence="1">Multi-pass membrane protein</topology>
    </subcellularLocation>
</comment>
<dbReference type="EC" id="2.5.1.74" evidence="8 9"/>
<dbReference type="UniPathway" id="UPA00079">
    <property type="reaction ID" value="UER00168"/>
</dbReference>
<dbReference type="PIRSF" id="PIRSF005355">
    <property type="entry name" value="UBIAD1"/>
    <property type="match status" value="1"/>
</dbReference>
<evidence type="ECO:0000256" key="3">
    <source>
        <dbReference type="ARBA" id="ARBA00022475"/>
    </source>
</evidence>
<evidence type="ECO:0000256" key="8">
    <source>
        <dbReference type="HAMAP-Rule" id="MF_01937"/>
    </source>
</evidence>
<keyword evidence="5 8" id="KW-0812">Transmembrane</keyword>
<sequence length="299" mass="31218">MTETPSVNRAQAWLHAVRIPTLAAALVPVAVGSALAARDHRFRLAPAIAALVGAIFIQIGTNLVNDWGDFLRGADARGRLGPPRALAMGWLTTAEVRAGILLSFLCAILAGIYLWAAAGWIVVVIGLLSIAAGIAYTAGPWPLAYHGLGEIFVFFFFGMVAVCGTYFVEARSLPLYVTFSAIPVGALATAILVVNNVRDLDGDRASGKRTLAVRVGPRGARAEYLLLLAVAYLTPALLALSGRASAWALLPLMTAPLAALEGRRVLARGDGASLNAALLGTARLHVLFGILFAAGMAIA</sequence>
<dbReference type="InterPro" id="IPR000537">
    <property type="entry name" value="UbiA_prenyltransferase"/>
</dbReference>
<dbReference type="InterPro" id="IPR026046">
    <property type="entry name" value="UBIAD1"/>
</dbReference>
<evidence type="ECO:0000313" key="10">
    <source>
        <dbReference type="EMBL" id="TMQ52500.1"/>
    </source>
</evidence>
<comment type="function">
    <text evidence="8">Conversion of 1,4-dihydroxy-2-naphthoate (DHNA) to demethylmenaquinone (DMK).</text>
</comment>
<feature type="transmembrane region" description="Helical" evidence="8">
    <location>
        <begin position="120"/>
        <end position="139"/>
    </location>
</feature>
<evidence type="ECO:0000313" key="11">
    <source>
        <dbReference type="Proteomes" id="UP000319829"/>
    </source>
</evidence>
<protein>
    <recommendedName>
        <fullName evidence="8 9">1,4-dihydroxy-2-naphthoate octaprenyltransferase</fullName>
        <shortName evidence="8">DHNA-octaprenyltransferase</shortName>
        <ecNumber evidence="8 9">2.5.1.74</ecNumber>
    </recommendedName>
</protein>
<dbReference type="Gene3D" id="1.10.357.140">
    <property type="entry name" value="UbiA prenyltransferase"/>
    <property type="match status" value="1"/>
</dbReference>
<feature type="transmembrane region" description="Helical" evidence="8">
    <location>
        <begin position="151"/>
        <end position="168"/>
    </location>
</feature>
<accession>A0A538SMA7</accession>
<comment type="pathway">
    <text evidence="8">Quinol/quinone metabolism; menaquinone biosynthesis; menaquinol from 1,4-dihydroxy-2-naphthoate: step 1/2.</text>
</comment>
<dbReference type="EMBL" id="VBOU01000097">
    <property type="protein sequence ID" value="TMQ52500.1"/>
    <property type="molecule type" value="Genomic_DNA"/>
</dbReference>
<comment type="catalytic activity">
    <reaction evidence="8">
        <text>an all-trans-polyprenyl diphosphate + 1,4-dihydroxy-2-naphthoate + H(+) = a 2-demethylmenaquinol + CO2 + diphosphate</text>
        <dbReference type="Rhea" id="RHEA:26478"/>
        <dbReference type="Rhea" id="RHEA-COMP:9563"/>
        <dbReference type="Rhea" id="RHEA-COMP:9564"/>
        <dbReference type="ChEBI" id="CHEBI:11173"/>
        <dbReference type="ChEBI" id="CHEBI:15378"/>
        <dbReference type="ChEBI" id="CHEBI:16526"/>
        <dbReference type="ChEBI" id="CHEBI:33019"/>
        <dbReference type="ChEBI" id="CHEBI:55437"/>
        <dbReference type="ChEBI" id="CHEBI:58914"/>
        <dbReference type="EC" id="2.5.1.74"/>
    </reaction>
</comment>
<dbReference type="PANTHER" id="PTHR13929:SF0">
    <property type="entry name" value="UBIA PRENYLTRANSFERASE DOMAIN-CONTAINING PROTEIN 1"/>
    <property type="match status" value="1"/>
</dbReference>
<reference evidence="10 11" key="1">
    <citation type="journal article" date="2019" name="Nat. Microbiol.">
        <title>Mediterranean grassland soil C-N compound turnover is dependent on rainfall and depth, and is mediated by genomically divergent microorganisms.</title>
        <authorList>
            <person name="Diamond S."/>
            <person name="Andeer P.F."/>
            <person name="Li Z."/>
            <person name="Crits-Christoph A."/>
            <person name="Burstein D."/>
            <person name="Anantharaman K."/>
            <person name="Lane K.R."/>
            <person name="Thomas B.C."/>
            <person name="Pan C."/>
            <person name="Northen T.R."/>
            <person name="Banfield J.F."/>
        </authorList>
    </citation>
    <scope>NUCLEOTIDE SEQUENCE [LARGE SCALE GENOMIC DNA]</scope>
    <source>
        <strain evidence="10">WS_4</strain>
    </source>
</reference>
<keyword evidence="4 8" id="KW-0808">Transferase</keyword>
<dbReference type="NCBIfam" id="NF004751">
    <property type="entry name" value="PRK06080.1-3"/>
    <property type="match status" value="1"/>
</dbReference>
<feature type="transmembrane region" description="Helical" evidence="8">
    <location>
        <begin position="175"/>
        <end position="194"/>
    </location>
</feature>
<evidence type="ECO:0000256" key="9">
    <source>
        <dbReference type="NCBIfam" id="TIGR00751"/>
    </source>
</evidence>
<dbReference type="InterPro" id="IPR044878">
    <property type="entry name" value="UbiA_sf"/>
</dbReference>
<keyword evidence="3 8" id="KW-1003">Cell membrane</keyword>
<dbReference type="PANTHER" id="PTHR13929">
    <property type="entry name" value="1,4-DIHYDROXY-2-NAPHTHOATE OCTAPRENYLTRANSFERASE"/>
    <property type="match status" value="1"/>
</dbReference>
<evidence type="ECO:0000256" key="1">
    <source>
        <dbReference type="ARBA" id="ARBA00004141"/>
    </source>
</evidence>
<comment type="caution">
    <text evidence="10">The sequence shown here is derived from an EMBL/GenBank/DDBJ whole genome shotgun (WGS) entry which is preliminary data.</text>
</comment>
<dbReference type="GO" id="GO:0042371">
    <property type="term" value="P:vitamin K biosynthetic process"/>
    <property type="evidence" value="ECO:0007669"/>
    <property type="project" value="TreeGrafter"/>
</dbReference>
<dbReference type="CDD" id="cd13962">
    <property type="entry name" value="PT_UbiA_UBIAD1"/>
    <property type="match status" value="1"/>
</dbReference>
<feature type="transmembrane region" description="Helical" evidence="8">
    <location>
        <begin position="224"/>
        <end position="253"/>
    </location>
</feature>
<dbReference type="InterPro" id="IPR004657">
    <property type="entry name" value="MenA"/>
</dbReference>
<evidence type="ECO:0000256" key="5">
    <source>
        <dbReference type="ARBA" id="ARBA00022692"/>
    </source>
</evidence>
<evidence type="ECO:0000256" key="2">
    <source>
        <dbReference type="ARBA" id="ARBA00022428"/>
    </source>
</evidence>
<feature type="transmembrane region" description="Helical" evidence="8">
    <location>
        <begin position="12"/>
        <end position="37"/>
    </location>
</feature>
<dbReference type="Pfam" id="PF01040">
    <property type="entry name" value="UbiA"/>
    <property type="match status" value="1"/>
</dbReference>
<dbReference type="GO" id="GO:0009234">
    <property type="term" value="P:menaquinone biosynthetic process"/>
    <property type="evidence" value="ECO:0007669"/>
    <property type="project" value="UniProtKB-UniRule"/>
</dbReference>